<dbReference type="InterPro" id="IPR015424">
    <property type="entry name" value="PyrdxlP-dep_Trfase"/>
</dbReference>
<reference evidence="7" key="1">
    <citation type="submission" date="2022-10" db="EMBL/GenBank/DDBJ databases">
        <title>Roseovarius pelagicus sp. nov., isolated from Arctic seawater.</title>
        <authorList>
            <person name="Hong Y.W."/>
            <person name="Hwang C.Y."/>
        </authorList>
    </citation>
    <scope>NUCLEOTIDE SEQUENCE</scope>
    <source>
        <strain evidence="7">HL-MP18</strain>
    </source>
</reference>
<comment type="cofactor">
    <cofactor evidence="1 5">
        <name>pyridoxal 5'-phosphate</name>
        <dbReference type="ChEBI" id="CHEBI:597326"/>
    </cofactor>
</comment>
<dbReference type="EC" id="2.6.1.-" evidence="5"/>
<dbReference type="NCBIfam" id="TIGR04350">
    <property type="entry name" value="C_S_lyase_PatB"/>
    <property type="match status" value="1"/>
</dbReference>
<proteinExistence type="inferred from homology"/>
<dbReference type="PANTHER" id="PTHR43525:SF1">
    <property type="entry name" value="PROTEIN MALY"/>
    <property type="match status" value="1"/>
</dbReference>
<dbReference type="CDD" id="cd00609">
    <property type="entry name" value="AAT_like"/>
    <property type="match status" value="1"/>
</dbReference>
<dbReference type="SUPFAM" id="SSF53383">
    <property type="entry name" value="PLP-dependent transferases"/>
    <property type="match status" value="1"/>
</dbReference>
<sequence length="390" mass="43110">MSFDQIIDRRGSNSSKWDLMETATGVSPDDGIAMWVADMDFAAPDFLQDAVRGLLDKANYGYFSGEPEMKQAVAWWMQERHGWTVSPDAMFSTFGLGNAIAMCLQAFTDPGDEVIIFTPVYHEFTNKINKCERVVKESPLVIRDGVYRMDLDALEASLSGRERVVLFCSPHNPAGRVWSREELRALAAFCARHDLLLISDEIHHDLVYPGQKHIPMAVAAPDAVNRVIMLTSASKTFNIAGARLGIVSVPDEALRTRFAAVFRALDVSPNLLGVVLTQAAYSPRGAEWVDALVRYLDDNQHFFVNAVDEIPGLSAMPMQSTYLAWVDFTNTGMSMDEVTTRVKQTARLAPSMGVVFGSGGENCLRFNLGMPQAQVTTAVERLRAAFSDLQ</sequence>
<gene>
    <name evidence="7" type="ORF">N7U68_07685</name>
</gene>
<accession>A0ABY6DEE9</accession>
<dbReference type="InterPro" id="IPR027619">
    <property type="entry name" value="C-S_lyase_PatB-like"/>
</dbReference>
<dbReference type="PANTHER" id="PTHR43525">
    <property type="entry name" value="PROTEIN MALY"/>
    <property type="match status" value="1"/>
</dbReference>
<evidence type="ECO:0000256" key="3">
    <source>
        <dbReference type="ARBA" id="ARBA00023239"/>
    </source>
</evidence>
<dbReference type="InterPro" id="IPR004839">
    <property type="entry name" value="Aminotransferase_I/II_large"/>
</dbReference>
<keyword evidence="8" id="KW-1185">Reference proteome</keyword>
<dbReference type="RefSeq" id="WP_263048743.1">
    <property type="nucleotide sequence ID" value="NZ_CP106738.1"/>
</dbReference>
<dbReference type="Gene3D" id="3.40.640.10">
    <property type="entry name" value="Type I PLP-dependent aspartate aminotransferase-like (Major domain)"/>
    <property type="match status" value="1"/>
</dbReference>
<keyword evidence="3 7" id="KW-0456">Lyase</keyword>
<dbReference type="Proteomes" id="UP001064087">
    <property type="component" value="Chromosome"/>
</dbReference>
<evidence type="ECO:0000256" key="4">
    <source>
        <dbReference type="ARBA" id="ARBA00037974"/>
    </source>
</evidence>
<evidence type="ECO:0000259" key="6">
    <source>
        <dbReference type="Pfam" id="PF00155"/>
    </source>
</evidence>
<evidence type="ECO:0000313" key="8">
    <source>
        <dbReference type="Proteomes" id="UP001064087"/>
    </source>
</evidence>
<dbReference type="PROSITE" id="PS00105">
    <property type="entry name" value="AA_TRANSFER_CLASS_1"/>
    <property type="match status" value="1"/>
</dbReference>
<organism evidence="7 8">
    <name type="scientific">Roseovarius pelagicus</name>
    <dbReference type="NCBI Taxonomy" id="2980108"/>
    <lineage>
        <taxon>Bacteria</taxon>
        <taxon>Pseudomonadati</taxon>
        <taxon>Pseudomonadota</taxon>
        <taxon>Alphaproteobacteria</taxon>
        <taxon>Rhodobacterales</taxon>
        <taxon>Roseobacteraceae</taxon>
        <taxon>Roseovarius</taxon>
    </lineage>
</organism>
<feature type="domain" description="Aminotransferase class I/classII large" evidence="6">
    <location>
        <begin position="58"/>
        <end position="382"/>
    </location>
</feature>
<dbReference type="GO" id="GO:0016829">
    <property type="term" value="F:lyase activity"/>
    <property type="evidence" value="ECO:0007669"/>
    <property type="project" value="UniProtKB-KW"/>
</dbReference>
<name>A0ABY6DEE9_9RHOB</name>
<evidence type="ECO:0000256" key="5">
    <source>
        <dbReference type="RuleBase" id="RU000481"/>
    </source>
</evidence>
<dbReference type="InterPro" id="IPR051798">
    <property type="entry name" value="Class-II_PLP-Dep_Aminotrans"/>
</dbReference>
<evidence type="ECO:0000313" key="7">
    <source>
        <dbReference type="EMBL" id="UXX84511.1"/>
    </source>
</evidence>
<keyword evidence="5" id="KW-0808">Transferase</keyword>
<comment type="similarity">
    <text evidence="5">Belongs to the class-I pyridoxal-phosphate-dependent aminotransferase family.</text>
</comment>
<keyword evidence="2" id="KW-0663">Pyridoxal phosphate</keyword>
<dbReference type="InterPro" id="IPR015421">
    <property type="entry name" value="PyrdxlP-dep_Trfase_major"/>
</dbReference>
<dbReference type="EMBL" id="CP106738">
    <property type="protein sequence ID" value="UXX84511.1"/>
    <property type="molecule type" value="Genomic_DNA"/>
</dbReference>
<evidence type="ECO:0000256" key="2">
    <source>
        <dbReference type="ARBA" id="ARBA00022898"/>
    </source>
</evidence>
<protein>
    <recommendedName>
        <fullName evidence="5">Aminotransferase</fullName>
        <ecNumber evidence="5">2.6.1.-</ecNumber>
    </recommendedName>
</protein>
<keyword evidence="5" id="KW-0032">Aminotransferase</keyword>
<dbReference type="Pfam" id="PF00155">
    <property type="entry name" value="Aminotran_1_2"/>
    <property type="match status" value="1"/>
</dbReference>
<evidence type="ECO:0000256" key="1">
    <source>
        <dbReference type="ARBA" id="ARBA00001933"/>
    </source>
</evidence>
<dbReference type="InterPro" id="IPR004838">
    <property type="entry name" value="NHTrfase_class1_PyrdxlP-BS"/>
</dbReference>
<comment type="similarity">
    <text evidence="4">Belongs to the class-II pyridoxal-phosphate-dependent aminotransferase family. MalY/PatB cystathionine beta-lyase subfamily.</text>
</comment>
<dbReference type="InterPro" id="IPR015422">
    <property type="entry name" value="PyrdxlP-dep_Trfase_small"/>
</dbReference>
<dbReference type="Gene3D" id="3.90.1150.10">
    <property type="entry name" value="Aspartate Aminotransferase, domain 1"/>
    <property type="match status" value="1"/>
</dbReference>